<feature type="domain" description="GtrA/DPMS transmembrane" evidence="7">
    <location>
        <begin position="33"/>
        <end position="152"/>
    </location>
</feature>
<dbReference type="Pfam" id="PF04138">
    <property type="entry name" value="GtrA_DPMS_TM"/>
    <property type="match status" value="1"/>
</dbReference>
<evidence type="ECO:0000313" key="9">
    <source>
        <dbReference type="Proteomes" id="UP000622166"/>
    </source>
</evidence>
<accession>A0A918PV68</accession>
<comment type="subcellular location">
    <subcellularLocation>
        <location evidence="1">Membrane</location>
        <topology evidence="1">Multi-pass membrane protein</topology>
    </subcellularLocation>
</comment>
<dbReference type="InterPro" id="IPR007267">
    <property type="entry name" value="GtrA_DPMS_TM"/>
</dbReference>
<evidence type="ECO:0000256" key="2">
    <source>
        <dbReference type="ARBA" id="ARBA00009399"/>
    </source>
</evidence>
<feature type="transmembrane region" description="Helical" evidence="6">
    <location>
        <begin position="31"/>
        <end position="56"/>
    </location>
</feature>
<dbReference type="GO" id="GO:0000271">
    <property type="term" value="P:polysaccharide biosynthetic process"/>
    <property type="evidence" value="ECO:0007669"/>
    <property type="project" value="InterPro"/>
</dbReference>
<sequence>MTVNLAGVRGPARGTGAFPARVRTRRLAVEVVKFGIVGGSGVGVNLLVFNALLHGWAVPPMVATVIASCLAMATNYLGFRFFAYRDRAARARRQIALFLVFSCLGILMESGLFYVAHDGLGLSGPVGSNVAKALSIGLASAFRFLVYRTWVFARATSSRP</sequence>
<protein>
    <recommendedName>
        <fullName evidence="7">GtrA/DPMS transmembrane domain-containing protein</fullName>
    </recommendedName>
</protein>
<keyword evidence="5 6" id="KW-0472">Membrane</keyword>
<dbReference type="RefSeq" id="WP_229859328.1">
    <property type="nucleotide sequence ID" value="NZ_BMVW01000010.1"/>
</dbReference>
<dbReference type="GO" id="GO:0005886">
    <property type="term" value="C:plasma membrane"/>
    <property type="evidence" value="ECO:0007669"/>
    <property type="project" value="TreeGrafter"/>
</dbReference>
<evidence type="ECO:0000256" key="6">
    <source>
        <dbReference type="SAM" id="Phobius"/>
    </source>
</evidence>
<dbReference type="Proteomes" id="UP000622166">
    <property type="component" value="Unassembled WGS sequence"/>
</dbReference>
<name>A0A918PV68_9ACTN</name>
<evidence type="ECO:0000256" key="3">
    <source>
        <dbReference type="ARBA" id="ARBA00022692"/>
    </source>
</evidence>
<comment type="similarity">
    <text evidence="2">Belongs to the GtrA family.</text>
</comment>
<dbReference type="InterPro" id="IPR051401">
    <property type="entry name" value="GtrA_CellWall_Glycosyl"/>
</dbReference>
<dbReference type="AlphaFoldDB" id="A0A918PV68"/>
<evidence type="ECO:0000259" key="7">
    <source>
        <dbReference type="Pfam" id="PF04138"/>
    </source>
</evidence>
<keyword evidence="3 6" id="KW-0812">Transmembrane</keyword>
<gene>
    <name evidence="8" type="ORF">GCM10010365_47360</name>
</gene>
<proteinExistence type="inferred from homology"/>
<dbReference type="PANTHER" id="PTHR38459">
    <property type="entry name" value="PROPHAGE BACTOPRENOL-LINKED GLUCOSE TRANSLOCASE HOMOLOG"/>
    <property type="match status" value="1"/>
</dbReference>
<dbReference type="PANTHER" id="PTHR38459:SF1">
    <property type="entry name" value="PROPHAGE BACTOPRENOL-LINKED GLUCOSE TRANSLOCASE HOMOLOG"/>
    <property type="match status" value="1"/>
</dbReference>
<keyword evidence="9" id="KW-1185">Reference proteome</keyword>
<feature type="transmembrane region" description="Helical" evidence="6">
    <location>
        <begin position="62"/>
        <end position="83"/>
    </location>
</feature>
<reference evidence="8" key="1">
    <citation type="journal article" date="2014" name="Int. J. Syst. Evol. Microbiol.">
        <title>Complete genome sequence of Corynebacterium casei LMG S-19264T (=DSM 44701T), isolated from a smear-ripened cheese.</title>
        <authorList>
            <consortium name="US DOE Joint Genome Institute (JGI-PGF)"/>
            <person name="Walter F."/>
            <person name="Albersmeier A."/>
            <person name="Kalinowski J."/>
            <person name="Ruckert C."/>
        </authorList>
    </citation>
    <scope>NUCLEOTIDE SEQUENCE</scope>
    <source>
        <strain evidence="8">JCM 4815</strain>
    </source>
</reference>
<evidence type="ECO:0000256" key="5">
    <source>
        <dbReference type="ARBA" id="ARBA00023136"/>
    </source>
</evidence>
<reference evidence="8" key="2">
    <citation type="submission" date="2020-09" db="EMBL/GenBank/DDBJ databases">
        <authorList>
            <person name="Sun Q."/>
            <person name="Ohkuma M."/>
        </authorList>
    </citation>
    <scope>NUCLEOTIDE SEQUENCE</scope>
    <source>
        <strain evidence="8">JCM 4815</strain>
    </source>
</reference>
<organism evidence="8 9">
    <name type="scientific">Streptomyces poonensis</name>
    <dbReference type="NCBI Taxonomy" id="68255"/>
    <lineage>
        <taxon>Bacteria</taxon>
        <taxon>Bacillati</taxon>
        <taxon>Actinomycetota</taxon>
        <taxon>Actinomycetes</taxon>
        <taxon>Kitasatosporales</taxon>
        <taxon>Streptomycetaceae</taxon>
        <taxon>Streptomyces</taxon>
    </lineage>
</organism>
<evidence type="ECO:0000256" key="1">
    <source>
        <dbReference type="ARBA" id="ARBA00004141"/>
    </source>
</evidence>
<evidence type="ECO:0000313" key="8">
    <source>
        <dbReference type="EMBL" id="GGZ21719.1"/>
    </source>
</evidence>
<keyword evidence="4 6" id="KW-1133">Transmembrane helix</keyword>
<dbReference type="EMBL" id="BMVW01000010">
    <property type="protein sequence ID" value="GGZ21719.1"/>
    <property type="molecule type" value="Genomic_DNA"/>
</dbReference>
<feature type="transmembrane region" description="Helical" evidence="6">
    <location>
        <begin position="95"/>
        <end position="116"/>
    </location>
</feature>
<evidence type="ECO:0000256" key="4">
    <source>
        <dbReference type="ARBA" id="ARBA00022989"/>
    </source>
</evidence>
<comment type="caution">
    <text evidence="8">The sequence shown here is derived from an EMBL/GenBank/DDBJ whole genome shotgun (WGS) entry which is preliminary data.</text>
</comment>